<feature type="compositionally biased region" description="Acidic residues" evidence="5">
    <location>
        <begin position="47"/>
        <end position="61"/>
    </location>
</feature>
<evidence type="ECO:0000259" key="6">
    <source>
        <dbReference type="PROSITE" id="PS50089"/>
    </source>
</evidence>
<dbReference type="InterPro" id="IPR001841">
    <property type="entry name" value="Znf_RING"/>
</dbReference>
<proteinExistence type="predicted"/>
<dbReference type="InterPro" id="IPR051652">
    <property type="entry name" value="MDM2_MDM4_MUL1"/>
</dbReference>
<dbReference type="Gene3D" id="3.30.40.10">
    <property type="entry name" value="Zinc/RING finger domain, C3HC4 (zinc finger)"/>
    <property type="match status" value="1"/>
</dbReference>
<evidence type="ECO:0000256" key="5">
    <source>
        <dbReference type="SAM" id="MobiDB-lite"/>
    </source>
</evidence>
<keyword evidence="7" id="KW-0436">Ligase</keyword>
<dbReference type="GO" id="GO:0008270">
    <property type="term" value="F:zinc ion binding"/>
    <property type="evidence" value="ECO:0007669"/>
    <property type="project" value="UniProtKB-KW"/>
</dbReference>
<accession>A0A9N8H707</accession>
<dbReference type="GO" id="GO:0004842">
    <property type="term" value="F:ubiquitin-protein transferase activity"/>
    <property type="evidence" value="ECO:0007669"/>
    <property type="project" value="TreeGrafter"/>
</dbReference>
<feature type="region of interest" description="Disordered" evidence="5">
    <location>
        <begin position="528"/>
        <end position="573"/>
    </location>
</feature>
<keyword evidence="3" id="KW-0862">Zinc</keyword>
<protein>
    <submittedName>
        <fullName evidence="7">Protein ligase Mdm2</fullName>
    </submittedName>
</protein>
<evidence type="ECO:0000256" key="3">
    <source>
        <dbReference type="ARBA" id="ARBA00022833"/>
    </source>
</evidence>
<dbReference type="CDD" id="cd16646">
    <property type="entry name" value="mRING-HC-C2H2C4_MDM2-like"/>
    <property type="match status" value="1"/>
</dbReference>
<dbReference type="OrthoDB" id="1711136at2759"/>
<keyword evidence="2 4" id="KW-0863">Zinc-finger</keyword>
<dbReference type="GO" id="GO:0016567">
    <property type="term" value="P:protein ubiquitination"/>
    <property type="evidence" value="ECO:0007669"/>
    <property type="project" value="TreeGrafter"/>
</dbReference>
<evidence type="ECO:0000256" key="4">
    <source>
        <dbReference type="PROSITE-ProRule" id="PRU00175"/>
    </source>
</evidence>
<feature type="region of interest" description="Disordered" evidence="5">
    <location>
        <begin position="38"/>
        <end position="176"/>
    </location>
</feature>
<sequence length="632" mass="69548">MELSDITTDESIRASPHQLFLPGCFVVLQGISGDGLPNTIESCPEYQPEDEEDDEGAEPMETETPAGEEVPPLEEDHFRPDANLTTTTTTTNTAVAPATTTTTNTTTTTAPGVSRQPTAPTTATRPTINTTTPSSPNSSSHQSPDDAFVVLSSGSSTEPPPTPTRTTQIYRRPKQEQAIQEWTQSIREQQRNQRLEWRQQQRQHSQEPLRTETDWWLHSDSGQLCLWDALPRIQAGTVVTGQSLGSLPPGSTVMATRLYTLDSESLEVVLVDGEEEGTNAAPPLAPSIGCIQVLEVQISNNNNNNPPPPVHGYAFMVPGIPSLYMDPQVWWWRVTCKVGAYLRSGLELSSDHTCTIPFGSFVQVTRKTVNRMGLSRLRVVAQSSIKNATEPVEGWCSEFLNPLSGQRGHVVQPLPFPVPAVYRVTLPEGAVIREQVELSSRQIGHAPQGTLLTIVKRQFSEHPQDQCVERLKLAGGRHTAGWISVRLNQLPPDNKCVVELVGVDSRFTPHHPGDFHWDVLKAEYVRQQEESASTPMRSSGDISSIGSSSGSDHHHQQRPKKSTTTYAPSRGRQPTTDTCLICLTEERNATIVHGETGHIACCLVCARILKARGDRCPVCRLEIDSVIQHFWA</sequence>
<dbReference type="InterPro" id="IPR013083">
    <property type="entry name" value="Znf_RING/FYVE/PHD"/>
</dbReference>
<feature type="compositionally biased region" description="Low complexity" evidence="5">
    <location>
        <begin position="85"/>
        <end position="142"/>
    </location>
</feature>
<dbReference type="EMBL" id="CAICTM010000186">
    <property type="protein sequence ID" value="CAB9504158.1"/>
    <property type="molecule type" value="Genomic_DNA"/>
</dbReference>
<name>A0A9N8H707_9STRA</name>
<feature type="compositionally biased region" description="Polar residues" evidence="5">
    <location>
        <begin position="562"/>
        <end position="573"/>
    </location>
</feature>
<comment type="caution">
    <text evidence="7">The sequence shown here is derived from an EMBL/GenBank/DDBJ whole genome shotgun (WGS) entry which is preliminary data.</text>
</comment>
<dbReference type="PANTHER" id="PTHR12183:SF32">
    <property type="entry name" value="MITOCHONDRIAL E3 UBIQUITIN PROTEIN LIGASE 1"/>
    <property type="match status" value="1"/>
</dbReference>
<gene>
    <name evidence="7" type="ORF">SEMRO_187_G081060.1</name>
</gene>
<dbReference type="PANTHER" id="PTHR12183">
    <property type="entry name" value="MITOCHONDRIAL UBIQUITIN LIGASE ACTIVATOR OF NFKB 1"/>
    <property type="match status" value="1"/>
</dbReference>
<dbReference type="SUPFAM" id="SSF57850">
    <property type="entry name" value="RING/U-box"/>
    <property type="match status" value="1"/>
</dbReference>
<feature type="domain" description="RING-type" evidence="6">
    <location>
        <begin position="579"/>
        <end position="620"/>
    </location>
</feature>
<dbReference type="PROSITE" id="PS50089">
    <property type="entry name" value="ZF_RING_2"/>
    <property type="match status" value="1"/>
</dbReference>
<dbReference type="GO" id="GO:0016874">
    <property type="term" value="F:ligase activity"/>
    <property type="evidence" value="ECO:0007669"/>
    <property type="project" value="UniProtKB-KW"/>
</dbReference>
<keyword evidence="8" id="KW-1185">Reference proteome</keyword>
<evidence type="ECO:0000313" key="8">
    <source>
        <dbReference type="Proteomes" id="UP001153069"/>
    </source>
</evidence>
<dbReference type="AlphaFoldDB" id="A0A9N8H707"/>
<organism evidence="7 8">
    <name type="scientific">Seminavis robusta</name>
    <dbReference type="NCBI Taxonomy" id="568900"/>
    <lineage>
        <taxon>Eukaryota</taxon>
        <taxon>Sar</taxon>
        <taxon>Stramenopiles</taxon>
        <taxon>Ochrophyta</taxon>
        <taxon>Bacillariophyta</taxon>
        <taxon>Bacillariophyceae</taxon>
        <taxon>Bacillariophycidae</taxon>
        <taxon>Naviculales</taxon>
        <taxon>Naviculaceae</taxon>
        <taxon>Seminavis</taxon>
    </lineage>
</organism>
<feature type="compositionally biased region" description="Low complexity" evidence="5">
    <location>
        <begin position="538"/>
        <end position="550"/>
    </location>
</feature>
<dbReference type="Proteomes" id="UP001153069">
    <property type="component" value="Unassembled WGS sequence"/>
</dbReference>
<evidence type="ECO:0000256" key="2">
    <source>
        <dbReference type="ARBA" id="ARBA00022771"/>
    </source>
</evidence>
<evidence type="ECO:0000256" key="1">
    <source>
        <dbReference type="ARBA" id="ARBA00022723"/>
    </source>
</evidence>
<keyword evidence="1" id="KW-0479">Metal-binding</keyword>
<evidence type="ECO:0000313" key="7">
    <source>
        <dbReference type="EMBL" id="CAB9504158.1"/>
    </source>
</evidence>
<dbReference type="Pfam" id="PF13920">
    <property type="entry name" value="zf-C3HC4_3"/>
    <property type="match status" value="1"/>
</dbReference>
<reference evidence="7" key="1">
    <citation type="submission" date="2020-06" db="EMBL/GenBank/DDBJ databases">
        <authorList>
            <consortium name="Plant Systems Biology data submission"/>
        </authorList>
    </citation>
    <scope>NUCLEOTIDE SEQUENCE</scope>
    <source>
        <strain evidence="7">D6</strain>
    </source>
</reference>